<accession>A0ACC0BZI2</accession>
<gene>
    <name evidence="1" type="ORF">M9H77_08982</name>
</gene>
<sequence>MGEPNRLKKVAKKKKGDHSGKGITKDPGKSDVRGKAIEVESKSKGPFIKDMLEAGGIMDMDFPRPAFTWLNGRQGAAKIQERIDWCWCNASWRLKMPSQKKEAGISKWKQLGLASRLHICGRKNFQGEQDSDPLEVHKALWKKWVGGRKECLVVSLRERRDVWYGLEVFKGFWQIGSPVISRTWKAP</sequence>
<protein>
    <submittedName>
        <fullName evidence="1">Uncharacterized protein</fullName>
    </submittedName>
</protein>
<comment type="caution">
    <text evidence="1">The sequence shown here is derived from an EMBL/GenBank/DDBJ whole genome shotgun (WGS) entry which is preliminary data.</text>
</comment>
<reference evidence="2" key="1">
    <citation type="journal article" date="2023" name="Nat. Plants">
        <title>Single-cell RNA sequencing provides a high-resolution roadmap for understanding the multicellular compartmentation of specialized metabolism.</title>
        <authorList>
            <person name="Sun S."/>
            <person name="Shen X."/>
            <person name="Li Y."/>
            <person name="Li Y."/>
            <person name="Wang S."/>
            <person name="Li R."/>
            <person name="Zhang H."/>
            <person name="Shen G."/>
            <person name="Guo B."/>
            <person name="Wei J."/>
            <person name="Xu J."/>
            <person name="St-Pierre B."/>
            <person name="Chen S."/>
            <person name="Sun C."/>
        </authorList>
    </citation>
    <scope>NUCLEOTIDE SEQUENCE [LARGE SCALE GENOMIC DNA]</scope>
</reference>
<keyword evidence="2" id="KW-1185">Reference proteome</keyword>
<name>A0ACC0BZI2_CATRO</name>
<organism evidence="1 2">
    <name type="scientific">Catharanthus roseus</name>
    <name type="common">Madagascar periwinkle</name>
    <name type="synonym">Vinca rosea</name>
    <dbReference type="NCBI Taxonomy" id="4058"/>
    <lineage>
        <taxon>Eukaryota</taxon>
        <taxon>Viridiplantae</taxon>
        <taxon>Streptophyta</taxon>
        <taxon>Embryophyta</taxon>
        <taxon>Tracheophyta</taxon>
        <taxon>Spermatophyta</taxon>
        <taxon>Magnoliopsida</taxon>
        <taxon>eudicotyledons</taxon>
        <taxon>Gunneridae</taxon>
        <taxon>Pentapetalae</taxon>
        <taxon>asterids</taxon>
        <taxon>lamiids</taxon>
        <taxon>Gentianales</taxon>
        <taxon>Apocynaceae</taxon>
        <taxon>Rauvolfioideae</taxon>
        <taxon>Vinceae</taxon>
        <taxon>Catharanthinae</taxon>
        <taxon>Catharanthus</taxon>
    </lineage>
</organism>
<dbReference type="EMBL" id="CM044702">
    <property type="protein sequence ID" value="KAI5678032.1"/>
    <property type="molecule type" value="Genomic_DNA"/>
</dbReference>
<evidence type="ECO:0000313" key="2">
    <source>
        <dbReference type="Proteomes" id="UP001060085"/>
    </source>
</evidence>
<proteinExistence type="predicted"/>
<evidence type="ECO:0000313" key="1">
    <source>
        <dbReference type="EMBL" id="KAI5678032.1"/>
    </source>
</evidence>
<dbReference type="Proteomes" id="UP001060085">
    <property type="component" value="Linkage Group LG02"/>
</dbReference>